<evidence type="ECO:0000256" key="16">
    <source>
        <dbReference type="SAM" id="Phobius"/>
    </source>
</evidence>
<keyword evidence="7 16" id="KW-0812">Transmembrane</keyword>
<evidence type="ECO:0000256" key="8">
    <source>
        <dbReference type="ARBA" id="ARBA00022967"/>
    </source>
</evidence>
<evidence type="ECO:0000256" key="13">
    <source>
        <dbReference type="ARBA" id="ARBA00023136"/>
    </source>
</evidence>
<evidence type="ECO:0000256" key="2">
    <source>
        <dbReference type="ARBA" id="ARBA00005698"/>
    </source>
</evidence>
<dbReference type="AlphaFoldDB" id="Q09TF2"/>
<keyword evidence="8" id="KW-1278">Translocase</keyword>
<evidence type="ECO:0000256" key="3">
    <source>
        <dbReference type="ARBA" id="ARBA00012944"/>
    </source>
</evidence>
<evidence type="ECO:0000256" key="12">
    <source>
        <dbReference type="ARBA" id="ARBA00023128"/>
    </source>
</evidence>
<keyword evidence="11" id="KW-0520">NAD</keyword>
<evidence type="ECO:0000313" key="17">
    <source>
        <dbReference type="EMBL" id="ABD95368.1"/>
    </source>
</evidence>
<comment type="catalytic activity">
    <reaction evidence="15">
        <text>a ubiquinone + NADH + 5 H(+)(in) = a ubiquinol + NAD(+) + 4 H(+)(out)</text>
        <dbReference type="Rhea" id="RHEA:29091"/>
        <dbReference type="Rhea" id="RHEA-COMP:9565"/>
        <dbReference type="Rhea" id="RHEA-COMP:9566"/>
        <dbReference type="ChEBI" id="CHEBI:15378"/>
        <dbReference type="ChEBI" id="CHEBI:16389"/>
        <dbReference type="ChEBI" id="CHEBI:17976"/>
        <dbReference type="ChEBI" id="CHEBI:57540"/>
        <dbReference type="ChEBI" id="CHEBI:57945"/>
        <dbReference type="EC" id="7.1.1.2"/>
    </reaction>
</comment>
<evidence type="ECO:0000256" key="9">
    <source>
        <dbReference type="ARBA" id="ARBA00022982"/>
    </source>
</evidence>
<evidence type="ECO:0000256" key="6">
    <source>
        <dbReference type="ARBA" id="ARBA00022660"/>
    </source>
</evidence>
<dbReference type="PANTHER" id="PTHR11435">
    <property type="entry name" value="NADH UBIQUINONE OXIDOREDUCTASE SUBUNIT ND6"/>
    <property type="match status" value="1"/>
</dbReference>
<keyword evidence="6" id="KW-0679">Respiratory chain</keyword>
<evidence type="ECO:0000256" key="15">
    <source>
        <dbReference type="ARBA" id="ARBA00049551"/>
    </source>
</evidence>
<feature type="transmembrane region" description="Helical" evidence="16">
    <location>
        <begin position="79"/>
        <end position="99"/>
    </location>
</feature>
<evidence type="ECO:0000256" key="7">
    <source>
        <dbReference type="ARBA" id="ARBA00022692"/>
    </source>
</evidence>
<comment type="subcellular location">
    <subcellularLocation>
        <location evidence="1">Mitochondrion membrane</location>
        <topology evidence="1">Multi-pass membrane protein</topology>
    </subcellularLocation>
</comment>
<evidence type="ECO:0000256" key="14">
    <source>
        <dbReference type="ARBA" id="ARBA00031019"/>
    </source>
</evidence>
<dbReference type="PANTHER" id="PTHR11435:SF1">
    <property type="entry name" value="NADH-UBIQUINONE OXIDOREDUCTASE CHAIN 6"/>
    <property type="match status" value="1"/>
</dbReference>
<dbReference type="EC" id="7.1.1.2" evidence="3"/>
<keyword evidence="13 16" id="KW-0472">Membrane</keyword>
<accession>Q09TF2</accession>
<feature type="transmembrane region" description="Helical" evidence="16">
    <location>
        <begin position="132"/>
        <end position="151"/>
    </location>
</feature>
<sequence length="162" mass="18123">MSLILWLFTAMMFTAVTTPHWMLFLLIIQALLSSIIMSMLKMSLWFSYILFLVFLGGMLVVFCYVASLAPKEVVEEASLLSMLVCINISSVVMASLMIMSTDGVVYSELLEGQAKDFIFGVKWMFSLESASLYIYSVLYLLLALICAANLMKVGGKPLRLLE</sequence>
<dbReference type="EMBL" id="DQ442914">
    <property type="protein sequence ID" value="ABD95368.1"/>
    <property type="molecule type" value="Genomic_DNA"/>
</dbReference>
<geneLocation type="mitochondrion" evidence="17"/>
<keyword evidence="12 17" id="KW-0496">Mitochondrion</keyword>
<dbReference type="InterPro" id="IPR050269">
    <property type="entry name" value="ComplexI_Subunit6"/>
</dbReference>
<reference evidence="17" key="1">
    <citation type="journal article" date="2006" name="BMC Genomics">
        <title>The complete mitochondrial genome of the common sea slater, Ligia oceanica (Crustacea, Isopoda) bears a novel gene order and unusual control region features.</title>
        <authorList>
            <person name="Kilpert F."/>
            <person name="Podsiadlowski L."/>
        </authorList>
    </citation>
    <scope>NUCLEOTIDE SEQUENCE</scope>
</reference>
<feature type="transmembrane region" description="Helical" evidence="16">
    <location>
        <begin position="46"/>
        <end position="67"/>
    </location>
</feature>
<keyword evidence="5" id="KW-0813">Transport</keyword>
<dbReference type="GO" id="GO:0008137">
    <property type="term" value="F:NADH dehydrogenase (ubiquinone) activity"/>
    <property type="evidence" value="ECO:0007669"/>
    <property type="project" value="UniProtKB-EC"/>
</dbReference>
<gene>
    <name evidence="17" type="primary">ND6</name>
</gene>
<keyword evidence="10 16" id="KW-1133">Transmembrane helix</keyword>
<keyword evidence="9" id="KW-0249">Electron transport</keyword>
<evidence type="ECO:0000256" key="5">
    <source>
        <dbReference type="ARBA" id="ARBA00022448"/>
    </source>
</evidence>
<dbReference type="GO" id="GO:0031966">
    <property type="term" value="C:mitochondrial membrane"/>
    <property type="evidence" value="ECO:0007669"/>
    <property type="project" value="UniProtKB-SubCell"/>
</dbReference>
<comment type="similarity">
    <text evidence="2">Belongs to the complex I subunit 6 family.</text>
</comment>
<protein>
    <recommendedName>
        <fullName evidence="4">NADH-ubiquinone oxidoreductase chain 6</fullName>
        <ecNumber evidence="3">7.1.1.2</ecNumber>
    </recommendedName>
    <alternativeName>
        <fullName evidence="14">NADH dehydrogenase subunit 6</fullName>
    </alternativeName>
</protein>
<evidence type="ECO:0000256" key="11">
    <source>
        <dbReference type="ARBA" id="ARBA00023027"/>
    </source>
</evidence>
<evidence type="ECO:0000256" key="10">
    <source>
        <dbReference type="ARBA" id="ARBA00022989"/>
    </source>
</evidence>
<evidence type="ECO:0000256" key="4">
    <source>
        <dbReference type="ARBA" id="ARBA00021095"/>
    </source>
</evidence>
<organism evidence="17">
    <name type="scientific">Ligia oceanica</name>
    <name type="common">Common sea slater</name>
    <name type="synonym">Oniscus oceanica</name>
    <dbReference type="NCBI Taxonomy" id="96856"/>
    <lineage>
        <taxon>Eukaryota</taxon>
        <taxon>Metazoa</taxon>
        <taxon>Ecdysozoa</taxon>
        <taxon>Arthropoda</taxon>
        <taxon>Crustacea</taxon>
        <taxon>Multicrustacea</taxon>
        <taxon>Malacostraca</taxon>
        <taxon>Eumalacostraca</taxon>
        <taxon>Peracarida</taxon>
        <taxon>Isopoda</taxon>
        <taxon>Oniscidea</taxon>
        <taxon>Diplocheta</taxon>
        <taxon>Ligiidae</taxon>
        <taxon>Ligia</taxon>
    </lineage>
</organism>
<proteinExistence type="inferred from homology"/>
<evidence type="ECO:0000256" key="1">
    <source>
        <dbReference type="ARBA" id="ARBA00004225"/>
    </source>
</evidence>
<name>Q09TF2_LIGOC</name>